<evidence type="ECO:0000313" key="6">
    <source>
        <dbReference type="Proteomes" id="UP000285882"/>
    </source>
</evidence>
<feature type="binding site" evidence="4">
    <location>
        <position position="181"/>
    </location>
    <ligand>
        <name>Mg(2+)</name>
        <dbReference type="ChEBI" id="CHEBI:18420"/>
    </ligand>
</feature>
<name>A0ABX5Q8C6_9BACL</name>
<evidence type="ECO:0000256" key="3">
    <source>
        <dbReference type="ARBA" id="ARBA00022691"/>
    </source>
</evidence>
<feature type="binding site" evidence="4">
    <location>
        <position position="106"/>
    </location>
    <ligand>
        <name>S-adenosyl-L-methionine</name>
        <dbReference type="ChEBI" id="CHEBI:59789"/>
    </ligand>
</feature>
<dbReference type="Pfam" id="PF01596">
    <property type="entry name" value="Methyltransf_3"/>
    <property type="match status" value="1"/>
</dbReference>
<feature type="binding site" evidence="4">
    <location>
        <position position="88"/>
    </location>
    <ligand>
        <name>S-adenosyl-L-methionine</name>
        <dbReference type="ChEBI" id="CHEBI:59789"/>
    </ligand>
</feature>
<sequence>MVKNCSVRAAAGGNGKERKIGLIDFKELSAYADAFTCSENERLKQMEQKAAASYIPIMQPSSMAFLQQLIRWTGARRILELGTAIGYSSIRMALAAGSDTSIITVERDPAMIEEAKQNIETLNLQHVIHIVYGDATEELQEVADAAPFDLILIDAAKAQYERMFHRYTQLLREKGIIVTDNVFFHGLVCDIDGVKKRQLNRLVKKVDAYNHFLAQQSDFDTVFLTVGDGMAVSTMNVHGLHWEER</sequence>
<reference evidence="5 6" key="1">
    <citation type="submission" date="2018-01" db="EMBL/GenBank/DDBJ databases">
        <title>Complete genome sequencing of Sporolactobacillus terrae DLG3.</title>
        <authorList>
            <person name="Nam Y.-D."/>
            <person name="Kang J."/>
            <person name="Chung W.-H."/>
        </authorList>
    </citation>
    <scope>NUCLEOTIDE SEQUENCE [LARGE SCALE GENOMIC DNA]</scope>
    <source>
        <strain evidence="5 6">DLG3</strain>
    </source>
</reference>
<evidence type="ECO:0000313" key="5">
    <source>
        <dbReference type="EMBL" id="QAA22871.1"/>
    </source>
</evidence>
<dbReference type="Gene3D" id="3.40.50.150">
    <property type="entry name" value="Vaccinia Virus protein VP39"/>
    <property type="match status" value="1"/>
</dbReference>
<keyword evidence="1 4" id="KW-0489">Methyltransferase</keyword>
<accession>A0ABX5Q8C6</accession>
<comment type="similarity">
    <text evidence="4">Belongs to the class I-like SAM-binding methyltransferase superfamily. Cation-dependent O-methyltransferase family.</text>
</comment>
<dbReference type="InterPro" id="IPR043675">
    <property type="entry name" value="TrmR_methyltr"/>
</dbReference>
<dbReference type="HAMAP" id="MF_02217">
    <property type="entry name" value="TrmR_methyltr"/>
    <property type="match status" value="1"/>
</dbReference>
<evidence type="ECO:0000256" key="2">
    <source>
        <dbReference type="ARBA" id="ARBA00022679"/>
    </source>
</evidence>
<feature type="binding site" evidence="4">
    <location>
        <begin position="134"/>
        <end position="135"/>
    </location>
    <ligand>
        <name>S-adenosyl-L-methionine</name>
        <dbReference type="ChEBI" id="CHEBI:59789"/>
    </ligand>
</feature>
<comment type="function">
    <text evidence="4">Catalyzes the methylation of 5-hydroxyuridine (ho5U) to form 5-methoxyuridine (mo5U) at position 34 in tRNAs.</text>
</comment>
<proteinExistence type="inferred from homology"/>
<dbReference type="InterPro" id="IPR029063">
    <property type="entry name" value="SAM-dependent_MTases_sf"/>
</dbReference>
<dbReference type="PANTHER" id="PTHR10509:SF14">
    <property type="entry name" value="CAFFEOYL-COA O-METHYLTRANSFERASE 3-RELATED"/>
    <property type="match status" value="1"/>
</dbReference>
<feature type="binding site" evidence="4">
    <location>
        <position position="180"/>
    </location>
    <ligand>
        <name>Mg(2+)</name>
        <dbReference type="ChEBI" id="CHEBI:18420"/>
    </ligand>
</feature>
<keyword evidence="6" id="KW-1185">Reference proteome</keyword>
<feature type="binding site" evidence="4">
    <location>
        <position position="154"/>
    </location>
    <ligand>
        <name>Mg(2+)</name>
        <dbReference type="ChEBI" id="CHEBI:18420"/>
    </ligand>
</feature>
<dbReference type="PROSITE" id="PS51682">
    <property type="entry name" value="SAM_OMT_I"/>
    <property type="match status" value="1"/>
</dbReference>
<keyword evidence="4" id="KW-0460">Magnesium</keyword>
<evidence type="ECO:0000256" key="4">
    <source>
        <dbReference type="HAMAP-Rule" id="MF_02217"/>
    </source>
</evidence>
<gene>
    <name evidence="4" type="primary">trmR</name>
    <name evidence="5" type="ORF">C0674_09685</name>
</gene>
<dbReference type="EC" id="2.1.1.-" evidence="4"/>
<dbReference type="SUPFAM" id="SSF53335">
    <property type="entry name" value="S-adenosyl-L-methionine-dependent methyltransferases"/>
    <property type="match status" value="1"/>
</dbReference>
<comment type="catalytic activity">
    <reaction evidence="4">
        <text>5-hydroxyuridine(34) in tRNA + S-adenosyl-L-methionine = 5-methoxyuridine(34) in tRNA + S-adenosyl-L-homocysteine + H(+)</text>
        <dbReference type="Rhea" id="RHEA:60524"/>
        <dbReference type="Rhea" id="RHEA-COMP:13381"/>
        <dbReference type="Rhea" id="RHEA-COMP:15591"/>
        <dbReference type="ChEBI" id="CHEBI:15378"/>
        <dbReference type="ChEBI" id="CHEBI:57856"/>
        <dbReference type="ChEBI" id="CHEBI:59789"/>
        <dbReference type="ChEBI" id="CHEBI:136877"/>
        <dbReference type="ChEBI" id="CHEBI:143860"/>
    </reaction>
</comment>
<feature type="binding site" evidence="4">
    <location>
        <position position="58"/>
    </location>
    <ligand>
        <name>S-adenosyl-L-methionine</name>
        <dbReference type="ChEBI" id="CHEBI:59789"/>
    </ligand>
</feature>
<evidence type="ECO:0000256" key="1">
    <source>
        <dbReference type="ARBA" id="ARBA00022603"/>
    </source>
</evidence>
<feature type="binding site" evidence="4">
    <location>
        <position position="154"/>
    </location>
    <ligand>
        <name>S-adenosyl-L-methionine</name>
        <dbReference type="ChEBI" id="CHEBI:59789"/>
    </ligand>
</feature>
<protein>
    <recommendedName>
        <fullName evidence="4">tRNA 5-hydroxyuridine methyltransferase</fullName>
        <ecNumber evidence="4">2.1.1.-</ecNumber>
    </recommendedName>
    <alternativeName>
        <fullName evidence="4">ho5U methyltransferase</fullName>
    </alternativeName>
</protein>
<keyword evidence="3 4" id="KW-0949">S-adenosyl-L-methionine</keyword>
<dbReference type="Proteomes" id="UP000285882">
    <property type="component" value="Chromosome"/>
</dbReference>
<keyword evidence="2 4" id="KW-0808">Transferase</keyword>
<dbReference type="CDD" id="cd02440">
    <property type="entry name" value="AdoMet_MTases"/>
    <property type="match status" value="1"/>
</dbReference>
<dbReference type="EMBL" id="CP025688">
    <property type="protein sequence ID" value="QAA22871.1"/>
    <property type="molecule type" value="Genomic_DNA"/>
</dbReference>
<keyword evidence="4" id="KW-0479">Metal-binding</keyword>
<dbReference type="InterPro" id="IPR002935">
    <property type="entry name" value="SAM_O-MeTrfase"/>
</dbReference>
<keyword evidence="4" id="KW-0819">tRNA processing</keyword>
<organism evidence="5 6">
    <name type="scientific">Sporolactobacillus terrae</name>
    <dbReference type="NCBI Taxonomy" id="269673"/>
    <lineage>
        <taxon>Bacteria</taxon>
        <taxon>Bacillati</taxon>
        <taxon>Bacillota</taxon>
        <taxon>Bacilli</taxon>
        <taxon>Bacillales</taxon>
        <taxon>Sporolactobacillaceae</taxon>
        <taxon>Sporolactobacillus</taxon>
    </lineage>
</organism>
<dbReference type="InterPro" id="IPR050362">
    <property type="entry name" value="Cation-dep_OMT"/>
</dbReference>
<comment type="subunit">
    <text evidence="4">Homodimer.</text>
</comment>
<dbReference type="PANTHER" id="PTHR10509">
    <property type="entry name" value="O-METHYLTRANSFERASE-RELATED"/>
    <property type="match status" value="1"/>
</dbReference>